<keyword evidence="5 6" id="KW-0472">Membrane</keyword>
<dbReference type="InterPro" id="IPR000515">
    <property type="entry name" value="MetI-like"/>
</dbReference>
<keyword evidence="2 6" id="KW-0813">Transport</keyword>
<feature type="transmembrane region" description="Helical" evidence="6">
    <location>
        <begin position="284"/>
        <end position="309"/>
    </location>
</feature>
<dbReference type="PANTHER" id="PTHR43496">
    <property type="entry name" value="PROTEIN LPLB"/>
    <property type="match status" value="1"/>
</dbReference>
<dbReference type="CDD" id="cd06261">
    <property type="entry name" value="TM_PBP2"/>
    <property type="match status" value="1"/>
</dbReference>
<dbReference type="SUPFAM" id="SSF161098">
    <property type="entry name" value="MetI-like"/>
    <property type="match status" value="1"/>
</dbReference>
<evidence type="ECO:0000256" key="6">
    <source>
        <dbReference type="RuleBase" id="RU363032"/>
    </source>
</evidence>
<evidence type="ECO:0000313" key="9">
    <source>
        <dbReference type="Proteomes" id="UP000293142"/>
    </source>
</evidence>
<dbReference type="Proteomes" id="UP000293142">
    <property type="component" value="Unassembled WGS sequence"/>
</dbReference>
<keyword evidence="9" id="KW-1185">Reference proteome</keyword>
<dbReference type="Gene3D" id="1.10.3720.10">
    <property type="entry name" value="MetI-like"/>
    <property type="match status" value="1"/>
</dbReference>
<evidence type="ECO:0000256" key="1">
    <source>
        <dbReference type="ARBA" id="ARBA00004141"/>
    </source>
</evidence>
<organism evidence="8 9">
    <name type="scientific">Paenibacillus thalictri</name>
    <dbReference type="NCBI Taxonomy" id="2527873"/>
    <lineage>
        <taxon>Bacteria</taxon>
        <taxon>Bacillati</taxon>
        <taxon>Bacillota</taxon>
        <taxon>Bacilli</taxon>
        <taxon>Bacillales</taxon>
        <taxon>Paenibacillaceae</taxon>
        <taxon>Paenibacillus</taxon>
    </lineage>
</organism>
<evidence type="ECO:0000259" key="7">
    <source>
        <dbReference type="PROSITE" id="PS50928"/>
    </source>
</evidence>
<comment type="similarity">
    <text evidence="6">Belongs to the binding-protein-dependent transport system permease family.</text>
</comment>
<comment type="caution">
    <text evidence="8">The sequence shown here is derived from an EMBL/GenBank/DDBJ whole genome shotgun (WGS) entry which is preliminary data.</text>
</comment>
<dbReference type="GO" id="GO:0055085">
    <property type="term" value="P:transmembrane transport"/>
    <property type="evidence" value="ECO:0007669"/>
    <property type="project" value="InterPro"/>
</dbReference>
<feature type="transmembrane region" description="Helical" evidence="6">
    <location>
        <begin position="224"/>
        <end position="242"/>
    </location>
</feature>
<name>A0A4Q9DXG8_9BACL</name>
<evidence type="ECO:0000256" key="2">
    <source>
        <dbReference type="ARBA" id="ARBA00022448"/>
    </source>
</evidence>
<comment type="subcellular location">
    <subcellularLocation>
        <location evidence="6">Cell membrane</location>
        <topology evidence="6">Multi-pass membrane protein</topology>
    </subcellularLocation>
    <subcellularLocation>
        <location evidence="1">Membrane</location>
        <topology evidence="1">Multi-pass membrane protein</topology>
    </subcellularLocation>
</comment>
<protein>
    <submittedName>
        <fullName evidence="8">Sugar ABC transporter permease</fullName>
    </submittedName>
</protein>
<proteinExistence type="inferred from homology"/>
<feature type="transmembrane region" description="Helical" evidence="6">
    <location>
        <begin position="30"/>
        <end position="48"/>
    </location>
</feature>
<dbReference type="Pfam" id="PF00528">
    <property type="entry name" value="BPD_transp_1"/>
    <property type="match status" value="1"/>
</dbReference>
<gene>
    <name evidence="8" type="ORF">EYB31_05925</name>
</gene>
<feature type="transmembrane region" description="Helical" evidence="6">
    <location>
        <begin position="130"/>
        <end position="150"/>
    </location>
</feature>
<accession>A0A4Q9DXG8</accession>
<evidence type="ECO:0000313" key="8">
    <source>
        <dbReference type="EMBL" id="TBL80760.1"/>
    </source>
</evidence>
<dbReference type="EMBL" id="SIRE01000004">
    <property type="protein sequence ID" value="TBL80760.1"/>
    <property type="molecule type" value="Genomic_DNA"/>
</dbReference>
<dbReference type="PANTHER" id="PTHR43496:SF1">
    <property type="entry name" value="POLYGALACTURONAN_RHAMNOGALACTURONAN TRANSPORT SYSTEM PERMEASE PROTEIN YTEP"/>
    <property type="match status" value="1"/>
</dbReference>
<feature type="domain" description="ABC transmembrane type-1" evidence="7">
    <location>
        <begin position="90"/>
        <end position="305"/>
    </location>
</feature>
<feature type="transmembrane region" description="Helical" evidence="6">
    <location>
        <begin position="182"/>
        <end position="203"/>
    </location>
</feature>
<evidence type="ECO:0000256" key="3">
    <source>
        <dbReference type="ARBA" id="ARBA00022692"/>
    </source>
</evidence>
<dbReference type="InterPro" id="IPR035906">
    <property type="entry name" value="MetI-like_sf"/>
</dbReference>
<evidence type="ECO:0000256" key="4">
    <source>
        <dbReference type="ARBA" id="ARBA00022989"/>
    </source>
</evidence>
<evidence type="ECO:0000256" key="5">
    <source>
        <dbReference type="ARBA" id="ARBA00023136"/>
    </source>
</evidence>
<reference evidence="8 9" key="1">
    <citation type="submission" date="2019-02" db="EMBL/GenBank/DDBJ databases">
        <title>Paenibacillus sp. nov., isolated from surface-sterilized tissue of Thalictrum simplex L.</title>
        <authorList>
            <person name="Tuo L."/>
        </authorList>
    </citation>
    <scope>NUCLEOTIDE SEQUENCE [LARGE SCALE GENOMIC DNA]</scope>
    <source>
        <strain evidence="8 9">N2SHLJ1</strain>
    </source>
</reference>
<keyword evidence="3 6" id="KW-0812">Transmembrane</keyword>
<dbReference type="PROSITE" id="PS50928">
    <property type="entry name" value="ABC_TM1"/>
    <property type="match status" value="1"/>
</dbReference>
<sequence length="318" mass="36607">MQAMKAYPALRSERRRPYSGRMGRIVQQKWFYLMLAPGLVFFLLFKYVPMWGVVISFQEYQPALGVTGSEWVGFKHFRRLFTDPDFWLLFKNTITLFIWNLAFVFPVPIVLALMLNEVGRMMYKRIVQTIIYIPHFFSWVIVVSLTYIMLTTEGGVINELVGRLGGAPINFLLSEDWFRPLYVLQIIWRDAGWGTIIYLAALAGTDPQLYEAARIDGASRWRQLWHVTLPSIRSTIVILLILKVSDILELSFDHIFLMQNSMNRSVSEVFDTYVYTTGIQQGQFSYSIAVGLFKAFVGLAVVMAANAIAKRFGEEGIY</sequence>
<dbReference type="AlphaFoldDB" id="A0A4Q9DXG8"/>
<dbReference type="GO" id="GO:0005886">
    <property type="term" value="C:plasma membrane"/>
    <property type="evidence" value="ECO:0007669"/>
    <property type="project" value="UniProtKB-SubCell"/>
</dbReference>
<dbReference type="OrthoDB" id="9785836at2"/>
<keyword evidence="4 6" id="KW-1133">Transmembrane helix</keyword>
<feature type="transmembrane region" description="Helical" evidence="6">
    <location>
        <begin position="96"/>
        <end position="118"/>
    </location>
</feature>